<feature type="transmembrane region" description="Helical" evidence="6">
    <location>
        <begin position="224"/>
        <end position="251"/>
    </location>
</feature>
<reference evidence="7 8" key="2">
    <citation type="journal article" date="2016" name="Science">
        <title>A bacterium that degrades and assimilates poly(ethylene terephthalate).</title>
        <authorList>
            <person name="Yoshida S."/>
            <person name="Hiraga K."/>
            <person name="Takehana T."/>
            <person name="Taniguchi I."/>
            <person name="Yamaji H."/>
            <person name="Maeda Y."/>
            <person name="Toyohara K."/>
            <person name="Miyamoto K."/>
            <person name="Kimura Y."/>
            <person name="Oda K."/>
        </authorList>
    </citation>
    <scope>NUCLEOTIDE SEQUENCE [LARGE SCALE GENOMIC DNA]</scope>
    <source>
        <strain evidence="8">NBRC 110686 / TISTR 2288 / 201-F6</strain>
    </source>
</reference>
<comment type="caution">
    <text evidence="7">The sequence shown here is derived from an EMBL/GenBank/DDBJ whole genome shotgun (WGS) entry which is preliminary data.</text>
</comment>
<evidence type="ECO:0000313" key="8">
    <source>
        <dbReference type="Proteomes" id="UP000037660"/>
    </source>
</evidence>
<dbReference type="PANTHER" id="PTHR39087">
    <property type="entry name" value="UPF0104 MEMBRANE PROTEIN MJ1595"/>
    <property type="match status" value="1"/>
</dbReference>
<dbReference type="Pfam" id="PF03706">
    <property type="entry name" value="LPG_synthase_TM"/>
    <property type="match status" value="1"/>
</dbReference>
<comment type="subcellular location">
    <subcellularLocation>
        <location evidence="1">Cell membrane</location>
        <topology evidence="1">Multi-pass membrane protein</topology>
    </subcellularLocation>
</comment>
<name>A0A0K8P534_PISS1</name>
<feature type="transmembrane region" description="Helical" evidence="6">
    <location>
        <begin position="271"/>
        <end position="288"/>
    </location>
</feature>
<keyword evidence="8" id="KW-1185">Reference proteome</keyword>
<keyword evidence="5 6" id="KW-0472">Membrane</keyword>
<dbReference type="AlphaFoldDB" id="A0A0K8P534"/>
<sequence>MPVLALLVLGMLFAHARSIDWRGARSALAAYPLATLALALGVAAASHALYGSYDLIGRHHTAHRVPAWRTWATAVASYAVNLNLGSLVGGIALRVRLYARAGLDEATVAQVVGISLATNWLGYGLVAGSLFAAGAIEAPDDSLIGDAALRGLGAAMLLLAAAYVAACGLLRGRRWQVRGRTLALPAPGTAFAQLALAATNWSLMGTVLYLLLGRQIPYGEVLGALMAASVVGVFMPVPGGLGVLEAVVLALLSGGRVGEGALLAAVVAYRALYYLVPLAVGLVLYALLERLGPVPEALPADGRAADTAHAGGWPGVCAADRH</sequence>
<dbReference type="PANTHER" id="PTHR39087:SF2">
    <property type="entry name" value="UPF0104 MEMBRANE PROTEIN MJ1595"/>
    <property type="match status" value="1"/>
</dbReference>
<feature type="transmembrane region" description="Helical" evidence="6">
    <location>
        <begin position="191"/>
        <end position="212"/>
    </location>
</feature>
<accession>A0A0K8P534</accession>
<evidence type="ECO:0000256" key="3">
    <source>
        <dbReference type="ARBA" id="ARBA00022692"/>
    </source>
</evidence>
<evidence type="ECO:0000256" key="6">
    <source>
        <dbReference type="SAM" id="Phobius"/>
    </source>
</evidence>
<keyword evidence="3 6" id="KW-0812">Transmembrane</keyword>
<keyword evidence="2" id="KW-1003">Cell membrane</keyword>
<dbReference type="GO" id="GO:0005886">
    <property type="term" value="C:plasma membrane"/>
    <property type="evidence" value="ECO:0007669"/>
    <property type="project" value="UniProtKB-SubCell"/>
</dbReference>
<evidence type="ECO:0000256" key="1">
    <source>
        <dbReference type="ARBA" id="ARBA00004651"/>
    </source>
</evidence>
<protein>
    <submittedName>
        <fullName evidence="7">Inner membrane protein YbhQ</fullName>
    </submittedName>
</protein>
<dbReference type="InterPro" id="IPR022791">
    <property type="entry name" value="L-PG_synthase/AglD"/>
</dbReference>
<evidence type="ECO:0000313" key="7">
    <source>
        <dbReference type="EMBL" id="GAP37676.1"/>
    </source>
</evidence>
<dbReference type="EMBL" id="BBYR01000054">
    <property type="protein sequence ID" value="GAP37676.1"/>
    <property type="molecule type" value="Genomic_DNA"/>
</dbReference>
<evidence type="ECO:0000256" key="5">
    <source>
        <dbReference type="ARBA" id="ARBA00023136"/>
    </source>
</evidence>
<keyword evidence="4 6" id="KW-1133">Transmembrane helix</keyword>
<dbReference type="STRING" id="1547922.ISF6_3621"/>
<feature type="transmembrane region" description="Helical" evidence="6">
    <location>
        <begin position="71"/>
        <end position="93"/>
    </location>
</feature>
<feature type="transmembrane region" description="Helical" evidence="6">
    <location>
        <begin position="113"/>
        <end position="136"/>
    </location>
</feature>
<organism evidence="7 8">
    <name type="scientific">Piscinibacter sakaiensis</name>
    <name type="common">Ideonella sakaiensis</name>
    <dbReference type="NCBI Taxonomy" id="1547922"/>
    <lineage>
        <taxon>Bacteria</taxon>
        <taxon>Pseudomonadati</taxon>
        <taxon>Pseudomonadota</taxon>
        <taxon>Betaproteobacteria</taxon>
        <taxon>Burkholderiales</taxon>
        <taxon>Sphaerotilaceae</taxon>
        <taxon>Piscinibacter</taxon>
    </lineage>
</organism>
<feature type="transmembrane region" description="Helical" evidence="6">
    <location>
        <begin position="148"/>
        <end position="171"/>
    </location>
</feature>
<proteinExistence type="predicted"/>
<evidence type="ECO:0000256" key="2">
    <source>
        <dbReference type="ARBA" id="ARBA00022475"/>
    </source>
</evidence>
<feature type="transmembrane region" description="Helical" evidence="6">
    <location>
        <begin position="28"/>
        <end position="50"/>
    </location>
</feature>
<reference evidence="8" key="1">
    <citation type="submission" date="2015-07" db="EMBL/GenBank/DDBJ databases">
        <title>Discovery of a poly(ethylene terephthalate assimilation.</title>
        <authorList>
            <person name="Yoshida S."/>
            <person name="Hiraga K."/>
            <person name="Takehana T."/>
            <person name="Taniguchi I."/>
            <person name="Yamaji H."/>
            <person name="Maeda Y."/>
            <person name="Toyohara K."/>
            <person name="Miyamoto K."/>
            <person name="Kimura Y."/>
            <person name="Oda K."/>
        </authorList>
    </citation>
    <scope>NUCLEOTIDE SEQUENCE [LARGE SCALE GENOMIC DNA]</scope>
    <source>
        <strain evidence="8">NBRC 110686 / TISTR 2288 / 201-F6</strain>
    </source>
</reference>
<evidence type="ECO:0000256" key="4">
    <source>
        <dbReference type="ARBA" id="ARBA00022989"/>
    </source>
</evidence>
<gene>
    <name evidence="7" type="ORF">ISF6_3621</name>
</gene>
<dbReference type="Proteomes" id="UP000037660">
    <property type="component" value="Unassembled WGS sequence"/>
</dbReference>